<evidence type="ECO:0000313" key="3">
    <source>
        <dbReference type="EMBL" id="TPX10923.1"/>
    </source>
</evidence>
<gene>
    <name evidence="3" type="ORF">E0L32_008129</name>
</gene>
<reference evidence="3 4" key="1">
    <citation type="submission" date="2019-06" db="EMBL/GenBank/DDBJ databases">
        <title>Draft genome sequence of the filamentous fungus Phialemoniopsis curvata isolated from diesel fuel.</title>
        <authorList>
            <person name="Varaljay V.A."/>
            <person name="Lyon W.J."/>
            <person name="Crouch A.L."/>
            <person name="Drake C.E."/>
            <person name="Hollomon J.M."/>
            <person name="Nadeau L.J."/>
            <person name="Nunn H.S."/>
            <person name="Stevenson B.S."/>
            <person name="Bojanowski C.L."/>
            <person name="Crookes-Goodson W.J."/>
        </authorList>
    </citation>
    <scope>NUCLEOTIDE SEQUENCE [LARGE SCALE GENOMIC DNA]</scope>
    <source>
        <strain evidence="3 4">D216</strain>
    </source>
</reference>
<organism evidence="3 4">
    <name type="scientific">Thyridium curvatum</name>
    <dbReference type="NCBI Taxonomy" id="1093900"/>
    <lineage>
        <taxon>Eukaryota</taxon>
        <taxon>Fungi</taxon>
        <taxon>Dikarya</taxon>
        <taxon>Ascomycota</taxon>
        <taxon>Pezizomycotina</taxon>
        <taxon>Sordariomycetes</taxon>
        <taxon>Sordariomycetidae</taxon>
        <taxon>Thyridiales</taxon>
        <taxon>Thyridiaceae</taxon>
        <taxon>Thyridium</taxon>
    </lineage>
</organism>
<evidence type="ECO:0000313" key="4">
    <source>
        <dbReference type="Proteomes" id="UP000319257"/>
    </source>
</evidence>
<comment type="caution">
    <text evidence="3">The sequence shown here is derived from an EMBL/GenBank/DDBJ whole genome shotgun (WGS) entry which is preliminary data.</text>
</comment>
<feature type="region of interest" description="Disordered" evidence="2">
    <location>
        <begin position="299"/>
        <end position="324"/>
    </location>
</feature>
<protein>
    <recommendedName>
        <fullName evidence="5">Oxidoreductase AflY</fullName>
    </recommendedName>
</protein>
<dbReference type="Proteomes" id="UP000319257">
    <property type="component" value="Unassembled WGS sequence"/>
</dbReference>
<accession>A0A507AT51</accession>
<evidence type="ECO:0008006" key="5">
    <source>
        <dbReference type="Google" id="ProtNLM"/>
    </source>
</evidence>
<evidence type="ECO:0000256" key="1">
    <source>
        <dbReference type="ARBA" id="ARBA00023002"/>
    </source>
</evidence>
<dbReference type="PANTHER" id="PTHR35870">
    <property type="entry name" value="PROTEIN, PUTATIVE (AFU_ORTHOLOGUE AFUA_5G03330)-RELATED"/>
    <property type="match status" value="1"/>
</dbReference>
<dbReference type="AlphaFoldDB" id="A0A507AT51"/>
<dbReference type="RefSeq" id="XP_030992634.1">
    <property type="nucleotide sequence ID" value="XM_031142949.1"/>
</dbReference>
<dbReference type="GeneID" id="41975576"/>
<dbReference type="GO" id="GO:0016491">
    <property type="term" value="F:oxidoreductase activity"/>
    <property type="evidence" value="ECO:0007669"/>
    <property type="project" value="UniProtKB-KW"/>
</dbReference>
<dbReference type="InterPro" id="IPR025337">
    <property type="entry name" value="Questin_oxidase-like"/>
</dbReference>
<sequence length="417" mass="46695">MALTTQKIPHHLLSLFGTGAGPSSLQKAWDGNANYQRHALKPHDRVPEELRDWAHAEQYLGNEKYYPDFLVFFQREMERHGWEHVVNEHLFKRDAKAEDLLVRLFGGFLHPLIQLMYGLEWKQPAIVAEALAQTCVHKNDLREFLMVSEQNAAASSSAAMPPILSLYEAVRNDPKLAAAAHDGDANKVRDGVLVRAKDEIIKVASRVRVRPEELDARTAEMFNAAVLVAASAAVHPPKYPKFDFFLMHHVNSAPIFLTVNAAPWIAAADKARILEWKIRMDLLQYAARAAPPASLDRIASYTPRDDDDHGRTVAPPHARPVQSSGERLAGIAARLHDLEDDGHAIKLARATAICRQLTEGGEGGRFENDERLRIKGEEMWDRLLRLIVDSVTAPGAKWVRTTGLETAWKDVPDQPKL</sequence>
<dbReference type="STRING" id="1093900.A0A507AT51"/>
<dbReference type="OrthoDB" id="10004862at2759"/>
<dbReference type="InParanoid" id="A0A507AT51"/>
<keyword evidence="1" id="KW-0560">Oxidoreductase</keyword>
<keyword evidence="4" id="KW-1185">Reference proteome</keyword>
<name>A0A507AT51_9PEZI</name>
<evidence type="ECO:0000256" key="2">
    <source>
        <dbReference type="SAM" id="MobiDB-lite"/>
    </source>
</evidence>
<dbReference type="EMBL" id="SKBQ01000052">
    <property type="protein sequence ID" value="TPX10923.1"/>
    <property type="molecule type" value="Genomic_DNA"/>
</dbReference>
<proteinExistence type="predicted"/>
<dbReference type="Pfam" id="PF14027">
    <property type="entry name" value="Questin_oxidase"/>
    <property type="match status" value="1"/>
</dbReference>
<dbReference type="PANTHER" id="PTHR35870:SF1">
    <property type="entry name" value="PROTEIN, PUTATIVE (AFU_ORTHOLOGUE AFUA_5G03330)-RELATED"/>
    <property type="match status" value="1"/>
</dbReference>